<dbReference type="RefSeq" id="WP_046791355.1">
    <property type="nucleotide sequence ID" value="NZ_CP011366.1"/>
</dbReference>
<gene>
    <name evidence="1" type="ORF">AAT16_13900</name>
    <name evidence="2" type="ORF">SAMN05216235_1353</name>
</gene>
<dbReference type="AlphaFoldDB" id="A0A0F7HPN4"/>
<evidence type="ECO:0000313" key="3">
    <source>
        <dbReference type="Proteomes" id="UP000034029"/>
    </source>
</evidence>
<reference evidence="1 3" key="1">
    <citation type="journal article" date="2015" name="Int. J. Syst. Evol. Microbiol.">
        <title>Complete genome sequence of Salinicoccus halodurans H3B36, isolated from the Qaidam Basin in China.</title>
        <authorList>
            <person name="Jiang K."/>
            <person name="Xue Y."/>
            <person name="Ma Y."/>
        </authorList>
    </citation>
    <scope>NUCLEOTIDE SEQUENCE [LARGE SCALE GENOMIC DNA]</scope>
    <source>
        <strain evidence="1 3">H3B36</strain>
    </source>
</reference>
<evidence type="ECO:0000313" key="1">
    <source>
        <dbReference type="EMBL" id="AKG75179.1"/>
    </source>
</evidence>
<protein>
    <submittedName>
        <fullName evidence="2">Uncharacterized protein</fullName>
    </submittedName>
</protein>
<dbReference type="Proteomes" id="UP000034029">
    <property type="component" value="Chromosome"/>
</dbReference>
<dbReference type="EMBL" id="FOTB01000003">
    <property type="protein sequence ID" value="SFK73234.1"/>
    <property type="molecule type" value="Genomic_DNA"/>
</dbReference>
<sequence>MGLFDFFKKNDKQGETAPAEKYWLLADGDGKVMEPDWAQIEKAVKTAVSGPAGEFIHLGYMNSGLEIESLQAVGEDGVYRVEALPSKGSYDYGRIYINDGVRYEDTLALFKEFHEHQRVVGFRSWDMRKL</sequence>
<reference evidence="3" key="2">
    <citation type="submission" date="2015-04" db="EMBL/GenBank/DDBJ databases">
        <title>Complete genome sequence of Salinicoccus halodurans strain H3B36, isolated from the Qaidam basin of China.</title>
        <authorList>
            <person name="Ma Y."/>
            <person name="Jiang K."/>
            <person name="Xue Y."/>
        </authorList>
    </citation>
    <scope>NUCLEOTIDE SEQUENCE [LARGE SCALE GENOMIC DNA]</scope>
    <source>
        <strain evidence="3">H3B36</strain>
    </source>
</reference>
<organism evidence="2 4">
    <name type="scientific">Salinicoccus halodurans</name>
    <dbReference type="NCBI Taxonomy" id="407035"/>
    <lineage>
        <taxon>Bacteria</taxon>
        <taxon>Bacillati</taxon>
        <taxon>Bacillota</taxon>
        <taxon>Bacilli</taxon>
        <taxon>Bacillales</taxon>
        <taxon>Staphylococcaceae</taxon>
        <taxon>Salinicoccus</taxon>
    </lineage>
</organism>
<evidence type="ECO:0000313" key="4">
    <source>
        <dbReference type="Proteomes" id="UP000183090"/>
    </source>
</evidence>
<dbReference type="KEGG" id="shv:AAT16_13900"/>
<name>A0A0F7HPN4_9STAP</name>
<dbReference type="Proteomes" id="UP000183090">
    <property type="component" value="Unassembled WGS sequence"/>
</dbReference>
<proteinExistence type="predicted"/>
<keyword evidence="3" id="KW-1185">Reference proteome</keyword>
<reference evidence="2 4" key="3">
    <citation type="submission" date="2016-10" db="EMBL/GenBank/DDBJ databases">
        <authorList>
            <person name="Varghese N."/>
            <person name="Submissions S."/>
        </authorList>
    </citation>
    <scope>NUCLEOTIDE SEQUENCE [LARGE SCALE GENOMIC DNA]</scope>
    <source>
        <strain evidence="2 4">CGMCC 1.6501</strain>
    </source>
</reference>
<accession>A0A0F7HPN4</accession>
<dbReference type="EMBL" id="CP011366">
    <property type="protein sequence ID" value="AKG75179.1"/>
    <property type="molecule type" value="Genomic_DNA"/>
</dbReference>
<evidence type="ECO:0000313" key="2">
    <source>
        <dbReference type="EMBL" id="SFK73234.1"/>
    </source>
</evidence>
<dbReference type="OrthoDB" id="2389265at2"/>